<accession>A0A2W4RT20</accession>
<dbReference type="Proteomes" id="UP000249396">
    <property type="component" value="Unassembled WGS sequence"/>
</dbReference>
<dbReference type="AlphaFoldDB" id="A0A2W4RT20"/>
<evidence type="ECO:0000313" key="2">
    <source>
        <dbReference type="Proteomes" id="UP000249396"/>
    </source>
</evidence>
<evidence type="ECO:0000313" key="1">
    <source>
        <dbReference type="EMBL" id="PZN82788.1"/>
    </source>
</evidence>
<proteinExistence type="predicted"/>
<organism evidence="1 2">
    <name type="scientific">Candidatus Methylumidiphilus alinenensis</name>
    <dbReference type="NCBI Taxonomy" id="2202197"/>
    <lineage>
        <taxon>Bacteria</taxon>
        <taxon>Pseudomonadati</taxon>
        <taxon>Pseudomonadota</taxon>
        <taxon>Gammaproteobacteria</taxon>
        <taxon>Methylococcales</taxon>
        <taxon>Candidatus Methylumidiphilus</taxon>
    </lineage>
</organism>
<name>A0A2W4RT20_9GAMM</name>
<comment type="caution">
    <text evidence="1">The sequence shown here is derived from an EMBL/GenBank/DDBJ whole genome shotgun (WGS) entry which is preliminary data.</text>
</comment>
<protein>
    <submittedName>
        <fullName evidence="1">Uncharacterized protein</fullName>
    </submittedName>
</protein>
<sequence>MQTGLISQALVIGSVEAAVYWTDEGLCALRQESSGGYVDCSRQASLLLDCPAEKRLVVDVSREQLEASITLWSRCQRLLIWLITGMDGTLSDDTRRLSLKLAENAWTEEIASFARARLLGCPLPSDADTAGAIRLADGLPHCLGMFQDLMAAAEYIESVSRKLKELVYFDYAGDAPPDDTYRALLDQGIVAAAVTLLAQGDGPGLDKLVKQFSGNHELLVVCPRLVDLLTFFVGWITNKYAHGNKIARFEANEVSDDDHETNRLTATLETAGSDIYYELIYKVNNASVTVLPPLEAFASRPLWSRWLLFQEKTGGSERLDFRQEAETSFKQLVKAGRVGKADNKSVADVDYITNSLLSDYSTIQQLEKAVKNGSRAVVKGFVKSLINKNIPELSSVRVIDLVTDFIFDYFG</sequence>
<reference evidence="1 2" key="1">
    <citation type="journal article" date="2018" name="Aquat. Microb. Ecol.">
        <title>Gammaproteobacterial methanotrophs dominate.</title>
        <authorList>
            <person name="Rissanen A.J."/>
            <person name="Saarenheimo J."/>
            <person name="Tiirola M."/>
            <person name="Peura S."/>
            <person name="Aalto S.L."/>
            <person name="Karvinen A."/>
            <person name="Nykanen H."/>
        </authorList>
    </citation>
    <scope>NUCLEOTIDE SEQUENCE [LARGE SCALE GENOMIC DNA]</scope>
    <source>
        <strain evidence="1">AMbin10</strain>
    </source>
</reference>
<gene>
    <name evidence="1" type="ORF">DM484_05885</name>
</gene>
<dbReference type="EMBL" id="QJPH01000203">
    <property type="protein sequence ID" value="PZN82788.1"/>
    <property type="molecule type" value="Genomic_DNA"/>
</dbReference>